<organism evidence="2 3">
    <name type="scientific">Hibiscus sabdariffa</name>
    <name type="common">roselle</name>
    <dbReference type="NCBI Taxonomy" id="183260"/>
    <lineage>
        <taxon>Eukaryota</taxon>
        <taxon>Viridiplantae</taxon>
        <taxon>Streptophyta</taxon>
        <taxon>Embryophyta</taxon>
        <taxon>Tracheophyta</taxon>
        <taxon>Spermatophyta</taxon>
        <taxon>Magnoliopsida</taxon>
        <taxon>eudicotyledons</taxon>
        <taxon>Gunneridae</taxon>
        <taxon>Pentapetalae</taxon>
        <taxon>rosids</taxon>
        <taxon>malvids</taxon>
        <taxon>Malvales</taxon>
        <taxon>Malvaceae</taxon>
        <taxon>Malvoideae</taxon>
        <taxon>Hibiscus</taxon>
    </lineage>
</organism>
<keyword evidence="3" id="KW-1185">Reference proteome</keyword>
<sequence>METIFIIKPPPPIPHSRAPPSSDLNQPPQPSSIAPYSKTEPLTIVATTPCSPPPKPHPATPSTDALPQTTTTTPKLTPILCPSSTGSNP</sequence>
<dbReference type="EMBL" id="JBBPBN010000002">
    <property type="protein sequence ID" value="KAK9044389.1"/>
    <property type="molecule type" value="Genomic_DNA"/>
</dbReference>
<proteinExistence type="predicted"/>
<accession>A0ABR2U4L2</accession>
<evidence type="ECO:0000256" key="1">
    <source>
        <dbReference type="SAM" id="MobiDB-lite"/>
    </source>
</evidence>
<evidence type="ECO:0000313" key="3">
    <source>
        <dbReference type="Proteomes" id="UP001396334"/>
    </source>
</evidence>
<reference evidence="2 3" key="1">
    <citation type="journal article" date="2024" name="G3 (Bethesda)">
        <title>Genome assembly of Hibiscus sabdariffa L. provides insights into metabolisms of medicinal natural products.</title>
        <authorList>
            <person name="Kim T."/>
        </authorList>
    </citation>
    <scope>NUCLEOTIDE SEQUENCE [LARGE SCALE GENOMIC DNA]</scope>
    <source>
        <strain evidence="2">TK-2024</strain>
        <tissue evidence="2">Old leaves</tissue>
    </source>
</reference>
<name>A0ABR2U4L2_9ROSI</name>
<evidence type="ECO:0000313" key="2">
    <source>
        <dbReference type="EMBL" id="KAK9044389.1"/>
    </source>
</evidence>
<feature type="compositionally biased region" description="Pro residues" evidence="1">
    <location>
        <begin position="50"/>
        <end position="59"/>
    </location>
</feature>
<dbReference type="Proteomes" id="UP001396334">
    <property type="component" value="Unassembled WGS sequence"/>
</dbReference>
<protein>
    <submittedName>
        <fullName evidence="2">Uncharacterized protein</fullName>
    </submittedName>
</protein>
<feature type="compositionally biased region" description="Low complexity" evidence="1">
    <location>
        <begin position="60"/>
        <end position="82"/>
    </location>
</feature>
<gene>
    <name evidence="2" type="ORF">V6N11_058290</name>
</gene>
<feature type="region of interest" description="Disordered" evidence="1">
    <location>
        <begin position="1"/>
        <end position="89"/>
    </location>
</feature>
<feature type="compositionally biased region" description="Polar residues" evidence="1">
    <location>
        <begin position="23"/>
        <end position="34"/>
    </location>
</feature>
<comment type="caution">
    <text evidence="2">The sequence shown here is derived from an EMBL/GenBank/DDBJ whole genome shotgun (WGS) entry which is preliminary data.</text>
</comment>